<reference evidence="3" key="1">
    <citation type="submission" date="2021-04" db="EMBL/GenBank/DDBJ databases">
        <title>A novel Synergistetes isolate from a pyrite-forming mixed culture.</title>
        <authorList>
            <person name="Bunk B."/>
            <person name="Sproer C."/>
            <person name="Spring S."/>
            <person name="Pester M."/>
        </authorList>
    </citation>
    <scope>NUCLEOTIDE SEQUENCE [LARGE SCALE GENOMIC DNA]</scope>
    <source>
        <strain evidence="3">J.5.4.2-T.3.5.2</strain>
    </source>
</reference>
<dbReference type="RefSeq" id="WP_274373379.1">
    <property type="nucleotide sequence ID" value="NZ_CP072943.1"/>
</dbReference>
<dbReference type="Gene3D" id="3.20.20.190">
    <property type="entry name" value="Phosphatidylinositol (PI) phosphodiesterase"/>
    <property type="match status" value="1"/>
</dbReference>
<dbReference type="PROSITE" id="PS51704">
    <property type="entry name" value="GP_PDE"/>
    <property type="match status" value="1"/>
</dbReference>
<dbReference type="PANTHER" id="PTHR46211">
    <property type="entry name" value="GLYCEROPHOSPHORYL DIESTER PHOSPHODIESTERASE"/>
    <property type="match status" value="1"/>
</dbReference>
<dbReference type="InterPro" id="IPR030395">
    <property type="entry name" value="GP_PDE_dom"/>
</dbReference>
<protein>
    <submittedName>
        <fullName evidence="2">Glycerophosphodiester phosphodiesterase</fullName>
    </submittedName>
</protein>
<dbReference type="PANTHER" id="PTHR46211:SF1">
    <property type="entry name" value="GLYCEROPHOSPHODIESTER PHOSPHODIESTERASE, CYTOPLASMIC"/>
    <property type="match status" value="1"/>
</dbReference>
<feature type="domain" description="GP-PDE" evidence="1">
    <location>
        <begin position="1"/>
        <end position="238"/>
    </location>
</feature>
<evidence type="ECO:0000313" key="2">
    <source>
        <dbReference type="EMBL" id="QTX32164.1"/>
    </source>
</evidence>
<dbReference type="KEGG" id="aram:KAR29_12775"/>
<evidence type="ECO:0000259" key="1">
    <source>
        <dbReference type="PROSITE" id="PS51704"/>
    </source>
</evidence>
<dbReference type="AlphaFoldDB" id="A0A9Q7AF95"/>
<organism evidence="2 3">
    <name type="scientific">Aminithiophilus ramosus</name>
    <dbReference type="NCBI Taxonomy" id="3029084"/>
    <lineage>
        <taxon>Bacteria</taxon>
        <taxon>Thermotogati</taxon>
        <taxon>Synergistota</taxon>
        <taxon>Synergistia</taxon>
        <taxon>Synergistales</taxon>
        <taxon>Aminithiophilaceae</taxon>
        <taxon>Aminithiophilus</taxon>
    </lineage>
</organism>
<name>A0A9Q7AF95_9BACT</name>
<dbReference type="GO" id="GO:0006629">
    <property type="term" value="P:lipid metabolic process"/>
    <property type="evidence" value="ECO:0007669"/>
    <property type="project" value="InterPro"/>
</dbReference>
<accession>A0A9Q7AF95</accession>
<dbReference type="SUPFAM" id="SSF51695">
    <property type="entry name" value="PLC-like phosphodiesterases"/>
    <property type="match status" value="1"/>
</dbReference>
<dbReference type="CDD" id="cd08563">
    <property type="entry name" value="GDPD_TtGDE_like"/>
    <property type="match status" value="1"/>
</dbReference>
<proteinExistence type="predicted"/>
<dbReference type="InterPro" id="IPR017946">
    <property type="entry name" value="PLC-like_Pdiesterase_TIM-brl"/>
</dbReference>
<dbReference type="Pfam" id="PF03009">
    <property type="entry name" value="GDPD"/>
    <property type="match status" value="1"/>
</dbReference>
<dbReference type="GO" id="GO:0008081">
    <property type="term" value="F:phosphoric diester hydrolase activity"/>
    <property type="evidence" value="ECO:0007669"/>
    <property type="project" value="InterPro"/>
</dbReference>
<sequence length="239" mass="26453">MLVLGHRGASGYAPENTASAFRKALALGGDGFELDVQRTRDGVVVVHHDWSLLRTTGTPSFIADRTYGEIAGLDAGSWFSEAFRGEPVPRLDDVLDLTPPDRIVNVEIKSRAGDAPGLEESVVALLEARGRLEETIVSSFNHASLRRLGEIAPSLRLGLLYDGVLLNPWDYARREGLRLYSLHPAEEYLSADQVRRAHEEGLRVACWTVNDGDRARELESFGVDMVITNYPDRCRPSRP</sequence>
<dbReference type="EMBL" id="CP072943">
    <property type="protein sequence ID" value="QTX32164.1"/>
    <property type="molecule type" value="Genomic_DNA"/>
</dbReference>
<gene>
    <name evidence="2" type="ORF">KAR29_12775</name>
</gene>
<evidence type="ECO:0000313" key="3">
    <source>
        <dbReference type="Proteomes" id="UP000671879"/>
    </source>
</evidence>
<keyword evidence="3" id="KW-1185">Reference proteome</keyword>
<dbReference type="Proteomes" id="UP000671879">
    <property type="component" value="Chromosome"/>
</dbReference>